<dbReference type="PANTHER" id="PTHR47584:SF14">
    <property type="entry name" value="L10-INTERACTING MYB DOMAIN-CONTAINING PROTEIN-LIKE"/>
    <property type="match status" value="1"/>
</dbReference>
<keyword evidence="3" id="KW-1185">Reference proteome</keyword>
<dbReference type="EMBL" id="RXIC02000048">
    <property type="protein sequence ID" value="KAB1201625.1"/>
    <property type="molecule type" value="Genomic_DNA"/>
</dbReference>
<evidence type="ECO:0008006" key="4">
    <source>
        <dbReference type="Google" id="ProtNLM"/>
    </source>
</evidence>
<dbReference type="AlphaFoldDB" id="A0A6A1UMK2"/>
<comment type="caution">
    <text evidence="2">The sequence shown here is derived from an EMBL/GenBank/DDBJ whole genome shotgun (WGS) entry which is preliminary data.</text>
</comment>
<protein>
    <recommendedName>
        <fullName evidence="4">Myb/SANT-like domain-containing protein</fullName>
    </recommendedName>
</protein>
<organism evidence="2 3">
    <name type="scientific">Morella rubra</name>
    <name type="common">Chinese bayberry</name>
    <dbReference type="NCBI Taxonomy" id="262757"/>
    <lineage>
        <taxon>Eukaryota</taxon>
        <taxon>Viridiplantae</taxon>
        <taxon>Streptophyta</taxon>
        <taxon>Embryophyta</taxon>
        <taxon>Tracheophyta</taxon>
        <taxon>Spermatophyta</taxon>
        <taxon>Magnoliopsida</taxon>
        <taxon>eudicotyledons</taxon>
        <taxon>Gunneridae</taxon>
        <taxon>Pentapetalae</taxon>
        <taxon>rosids</taxon>
        <taxon>fabids</taxon>
        <taxon>Fagales</taxon>
        <taxon>Myricaceae</taxon>
        <taxon>Morella</taxon>
    </lineage>
</organism>
<reference evidence="2 3" key="1">
    <citation type="journal article" date="2019" name="Plant Biotechnol. J.">
        <title>The red bayberry genome and genetic basis of sex determination.</title>
        <authorList>
            <person name="Jia H.M."/>
            <person name="Jia H.J."/>
            <person name="Cai Q.L."/>
            <person name="Wang Y."/>
            <person name="Zhao H.B."/>
            <person name="Yang W.F."/>
            <person name="Wang G.Y."/>
            <person name="Li Y.H."/>
            <person name="Zhan D.L."/>
            <person name="Shen Y.T."/>
            <person name="Niu Q.F."/>
            <person name="Chang L."/>
            <person name="Qiu J."/>
            <person name="Zhao L."/>
            <person name="Xie H.B."/>
            <person name="Fu W.Y."/>
            <person name="Jin J."/>
            <person name="Li X.W."/>
            <person name="Jiao Y."/>
            <person name="Zhou C.C."/>
            <person name="Tu T."/>
            <person name="Chai C.Y."/>
            <person name="Gao J.L."/>
            <person name="Fan L.J."/>
            <person name="van de Weg E."/>
            <person name="Wang J.Y."/>
            <person name="Gao Z.S."/>
        </authorList>
    </citation>
    <scope>NUCLEOTIDE SEQUENCE [LARGE SCALE GENOMIC DNA]</scope>
    <source>
        <tissue evidence="2">Leaves</tissue>
    </source>
</reference>
<evidence type="ECO:0000313" key="2">
    <source>
        <dbReference type="EMBL" id="KAB1201625.1"/>
    </source>
</evidence>
<evidence type="ECO:0000256" key="1">
    <source>
        <dbReference type="SAM" id="MobiDB-lite"/>
    </source>
</evidence>
<dbReference type="InterPro" id="IPR045026">
    <property type="entry name" value="LIMYB"/>
</dbReference>
<accession>A0A6A1UMK2</accession>
<sequence>MEPEREVTATEWGALFATLVFVAITKSACSTLRPNKCPSSIACPNLELPQQRPGSGLSIASEYNSGAFVKGDLYYQRMGNRLAKKLNIPDVSGPQAFRILKEQTGVKWDKENNTVDADLEWWESMEQFHPNISKFQKKGLANYAELHLIFANSIASGALAYSSSQMAPTCEELARRESTFRGMHSARQNVYAVHMASEGGVNINCGGVPSMDTGSDSRKRRSPSVTGARQSRTAQLASEELYIEELRDNMANKRFRNGSGSSASDDKIEECIGTLEKVTPKLQLE</sequence>
<name>A0A6A1UMK2_9ROSI</name>
<dbReference type="PANTHER" id="PTHR47584">
    <property type="match status" value="1"/>
</dbReference>
<proteinExistence type="predicted"/>
<evidence type="ECO:0000313" key="3">
    <source>
        <dbReference type="Proteomes" id="UP000516437"/>
    </source>
</evidence>
<dbReference type="Proteomes" id="UP000516437">
    <property type="component" value="Unassembled WGS sequence"/>
</dbReference>
<gene>
    <name evidence="2" type="ORF">CJ030_MR0G002599</name>
</gene>
<feature type="compositionally biased region" description="Polar residues" evidence="1">
    <location>
        <begin position="223"/>
        <end position="233"/>
    </location>
</feature>
<dbReference type="OrthoDB" id="686198at2759"/>
<feature type="region of interest" description="Disordered" evidence="1">
    <location>
        <begin position="207"/>
        <end position="233"/>
    </location>
</feature>